<dbReference type="InParanoid" id="D6Z2D2"/>
<dbReference type="OrthoDB" id="10018544at2"/>
<dbReference type="Proteomes" id="UP000001508">
    <property type="component" value="Chromosome"/>
</dbReference>
<dbReference type="EMBL" id="CP001940">
    <property type="protein sequence ID" value="ADH85707.1"/>
    <property type="molecule type" value="Genomic_DNA"/>
</dbReference>
<evidence type="ECO:0000313" key="1">
    <source>
        <dbReference type="EMBL" id="ADH85707.1"/>
    </source>
</evidence>
<reference evidence="2" key="1">
    <citation type="submission" date="2010-02" db="EMBL/GenBank/DDBJ databases">
        <title>Complete sequence of Desulfurivibrio alkaliphilus AHT2.</title>
        <authorList>
            <consortium name="US DOE Joint Genome Institute"/>
            <person name="Pitluck S."/>
            <person name="Chertkov O."/>
            <person name="Detter J.C."/>
            <person name="Han C."/>
            <person name="Tapia R."/>
            <person name="Larimer F."/>
            <person name="Land M."/>
            <person name="Hauser L."/>
            <person name="Kyrpides N."/>
            <person name="Mikhailova N."/>
            <person name="Sorokin D.Y."/>
            <person name="Muyzer G."/>
            <person name="Woyke T."/>
        </authorList>
    </citation>
    <scope>NUCLEOTIDE SEQUENCE [LARGE SCALE GENOMIC DNA]</scope>
    <source>
        <strain evidence="2">DSM 19089 / UNIQEM U267 / AHT2</strain>
    </source>
</reference>
<dbReference type="HOGENOM" id="CLU_1352803_0_0_7"/>
<dbReference type="RefSeq" id="WP_013163237.1">
    <property type="nucleotide sequence ID" value="NC_014216.1"/>
</dbReference>
<sequence length="202" mass="23390">MNKWAILLFGVVGIALLLYMSGCSYGGSRAPNDEDTTDTIIDLHRAERSARAAVTSGVTYVDFVVLLREMKTEILLATDKDYNSLNENLINKYNEIYEIYKDSRDIWDIELEIKKASDIRLDVLLDRYPHRIDPYISKYNIDVLKYRESYIATRISPSERVLQNFEEGKVYPAILSPSMLREEIWQIAVSKSSQINPFRIDH</sequence>
<gene>
    <name evidence="1" type="ordered locus">DaAHT2_1006</name>
</gene>
<accession>D6Z2D2</accession>
<name>D6Z2D2_DESAT</name>
<organism evidence="1 2">
    <name type="scientific">Desulfurivibrio alkaliphilus (strain DSM 19089 / UNIQEM U267 / AHT2)</name>
    <dbReference type="NCBI Taxonomy" id="589865"/>
    <lineage>
        <taxon>Bacteria</taxon>
        <taxon>Pseudomonadati</taxon>
        <taxon>Thermodesulfobacteriota</taxon>
        <taxon>Desulfobulbia</taxon>
        <taxon>Desulfobulbales</taxon>
        <taxon>Desulfobulbaceae</taxon>
        <taxon>Desulfurivibrio</taxon>
    </lineage>
</organism>
<keyword evidence="2" id="KW-1185">Reference proteome</keyword>
<protein>
    <submittedName>
        <fullName evidence="1">Uncharacterized protein</fullName>
    </submittedName>
</protein>
<dbReference type="KEGG" id="dak:DaAHT2_1006"/>
<dbReference type="AlphaFoldDB" id="D6Z2D2"/>
<proteinExistence type="predicted"/>
<evidence type="ECO:0000313" key="2">
    <source>
        <dbReference type="Proteomes" id="UP000001508"/>
    </source>
</evidence>
<dbReference type="STRING" id="589865.DaAHT2_1006"/>